<feature type="domain" description="Cell envelope-related transcriptional attenuator" evidence="4">
    <location>
        <begin position="137"/>
        <end position="277"/>
    </location>
</feature>
<dbReference type="Proteomes" id="UP001168575">
    <property type="component" value="Unassembled WGS sequence"/>
</dbReference>
<keyword evidence="7" id="KW-1185">Reference proteome</keyword>
<dbReference type="Pfam" id="PF03816">
    <property type="entry name" value="LytR_cpsA_psr"/>
    <property type="match status" value="1"/>
</dbReference>
<dbReference type="EMBL" id="JAUMVS010000135">
    <property type="protein sequence ID" value="MDO4842294.1"/>
    <property type="molecule type" value="Genomic_DNA"/>
</dbReference>
<feature type="compositionally biased region" description="Basic residues" evidence="2">
    <location>
        <begin position="1"/>
        <end position="12"/>
    </location>
</feature>
<dbReference type="InterPro" id="IPR050922">
    <property type="entry name" value="LytR/CpsA/Psr_CW_biosynth"/>
</dbReference>
<evidence type="ECO:0000259" key="5">
    <source>
        <dbReference type="Pfam" id="PF13399"/>
    </source>
</evidence>
<keyword evidence="3" id="KW-0472">Membrane</keyword>
<evidence type="ECO:0000256" key="1">
    <source>
        <dbReference type="ARBA" id="ARBA00006068"/>
    </source>
</evidence>
<evidence type="ECO:0000256" key="2">
    <source>
        <dbReference type="SAM" id="MobiDB-lite"/>
    </source>
</evidence>
<feature type="domain" description="LytR/CpsA/Psr regulator C-terminal" evidence="5">
    <location>
        <begin position="372"/>
        <end position="462"/>
    </location>
</feature>
<feature type="region of interest" description="Disordered" evidence="2">
    <location>
        <begin position="1"/>
        <end position="44"/>
    </location>
</feature>
<dbReference type="PANTHER" id="PTHR33392:SF6">
    <property type="entry name" value="POLYISOPRENYL-TEICHOIC ACID--PEPTIDOGLYCAN TEICHOIC ACID TRANSFERASE TAGU"/>
    <property type="match status" value="1"/>
</dbReference>
<evidence type="ECO:0000313" key="6">
    <source>
        <dbReference type="EMBL" id="MDO4842294.1"/>
    </source>
</evidence>
<evidence type="ECO:0000256" key="3">
    <source>
        <dbReference type="SAM" id="Phobius"/>
    </source>
</evidence>
<reference evidence="6" key="1">
    <citation type="submission" date="2023-07" db="EMBL/GenBank/DDBJ databases">
        <title>Between Cages and Wild: Unraveling the Impact of Captivity on Animal Microbiomes and Antimicrobial Resistance.</title>
        <authorList>
            <person name="Schmartz G.P."/>
            <person name="Rehner J."/>
            <person name="Schuff M.J."/>
            <person name="Becker S.L."/>
            <person name="Kravczyk M."/>
            <person name="Gurevich A."/>
            <person name="Francke R."/>
            <person name="Mueller R."/>
            <person name="Keller V."/>
            <person name="Keller A."/>
        </authorList>
    </citation>
    <scope>NUCLEOTIDE SEQUENCE</scope>
    <source>
        <strain evidence="6">S12M_St_49</strain>
    </source>
</reference>
<dbReference type="AlphaFoldDB" id="A0AA43UBE1"/>
<keyword evidence="3" id="KW-1133">Transmembrane helix</keyword>
<keyword evidence="3" id="KW-0812">Transmembrane</keyword>
<proteinExistence type="inferred from homology"/>
<sequence length="464" mass="49420">MPVKRNPKRRTRAASQSTITNVAHGSHAAGRHSAPSSSRGTYDRNSYMVKTEKRRSRNRKAVFLGVVAAILIIAVGIGIFSYNKIVNDKLSLSGSNAGSALTSNDDSTVQYTLMKVDVGKNESVKDSYDTEKNTKFYLLMRTDTTNYSFSFILIPSNLSVTLSDSKNHPLYEAESVGGDAELISAVNSFAGVSINHFIGTNGEALAQVVGDMGGIQITLPCVLDDPYAGTQTLHAGDITLDKESALTVLRTTNLSGGDDTRSTILSSFTSAMLEKMMSASGFDQASVIEKFADTSDSDMQVSKITGFAGKMAGKELAIYSTSVPGSISSSVDSGVEVFKARSSETTSLLESFRNGSDPNEVSVQIQEFDKSQVHIEVRNGAGITGAASACKTYLEGQGYTVDKTGNTDDGTTYSETLIVYLGDDYENAANALVKSLGTGRAVNGGDYYTSDSNIIIIIGEDWSS</sequence>
<dbReference type="Gene3D" id="3.40.630.190">
    <property type="entry name" value="LCP protein"/>
    <property type="match status" value="1"/>
</dbReference>
<feature type="transmembrane region" description="Helical" evidence="3">
    <location>
        <begin position="61"/>
        <end position="82"/>
    </location>
</feature>
<dbReference type="InterPro" id="IPR004474">
    <property type="entry name" value="LytR_CpsA_psr"/>
</dbReference>
<dbReference type="PANTHER" id="PTHR33392">
    <property type="entry name" value="POLYISOPRENYL-TEICHOIC ACID--PEPTIDOGLYCAN TEICHOIC ACID TRANSFERASE TAGU"/>
    <property type="match status" value="1"/>
</dbReference>
<dbReference type="InterPro" id="IPR027381">
    <property type="entry name" value="LytR/CpsA/Psr_C"/>
</dbReference>
<dbReference type="Pfam" id="PF13399">
    <property type="entry name" value="LytR_C"/>
    <property type="match status" value="1"/>
</dbReference>
<gene>
    <name evidence="6" type="ORF">Q3982_06420</name>
</gene>
<comment type="similarity">
    <text evidence="1">Belongs to the LytR/CpsA/Psr (LCP) family.</text>
</comment>
<feature type="compositionally biased region" description="Low complexity" evidence="2">
    <location>
        <begin position="23"/>
        <end position="40"/>
    </location>
</feature>
<evidence type="ECO:0000259" key="4">
    <source>
        <dbReference type="Pfam" id="PF03816"/>
    </source>
</evidence>
<organism evidence="6 7">
    <name type="scientific">Phoenicibacter congonensis</name>
    <dbReference type="NCBI Taxonomy" id="1944646"/>
    <lineage>
        <taxon>Bacteria</taxon>
        <taxon>Bacillati</taxon>
        <taxon>Actinomycetota</taxon>
        <taxon>Coriobacteriia</taxon>
        <taxon>Eggerthellales</taxon>
        <taxon>Eggerthellaceae</taxon>
        <taxon>Phoenicibacter</taxon>
    </lineage>
</organism>
<evidence type="ECO:0000313" key="7">
    <source>
        <dbReference type="Proteomes" id="UP001168575"/>
    </source>
</evidence>
<protein>
    <submittedName>
        <fullName evidence="6">LCP family protein</fullName>
    </submittedName>
</protein>
<name>A0AA43UBE1_9ACTN</name>
<accession>A0AA43UBE1</accession>
<comment type="caution">
    <text evidence="6">The sequence shown here is derived from an EMBL/GenBank/DDBJ whole genome shotgun (WGS) entry which is preliminary data.</text>
</comment>
<dbReference type="Gene3D" id="3.30.70.2390">
    <property type="match status" value="1"/>
</dbReference>